<evidence type="ECO:0000256" key="2">
    <source>
        <dbReference type="ARBA" id="ARBA00022598"/>
    </source>
</evidence>
<organism evidence="6 7">
    <name type="scientific">Prauserella endophytica</name>
    <dbReference type="NCBI Taxonomy" id="1592324"/>
    <lineage>
        <taxon>Bacteria</taxon>
        <taxon>Bacillati</taxon>
        <taxon>Actinomycetota</taxon>
        <taxon>Actinomycetes</taxon>
        <taxon>Pseudonocardiales</taxon>
        <taxon>Pseudonocardiaceae</taxon>
        <taxon>Prauserella</taxon>
        <taxon>Prauserella coralliicola group</taxon>
    </lineage>
</organism>
<dbReference type="InterPro" id="IPR051087">
    <property type="entry name" value="Mitochondrial_ACSM"/>
</dbReference>
<evidence type="ECO:0000256" key="3">
    <source>
        <dbReference type="ARBA" id="ARBA00022741"/>
    </source>
</evidence>
<accession>A0ABY2RU88</accession>
<dbReference type="Proteomes" id="UP000309992">
    <property type="component" value="Unassembled WGS sequence"/>
</dbReference>
<dbReference type="Pfam" id="PF00501">
    <property type="entry name" value="AMP-binding"/>
    <property type="match status" value="1"/>
</dbReference>
<keyword evidence="7" id="KW-1185">Reference proteome</keyword>
<dbReference type="RefSeq" id="WP_137097176.1">
    <property type="nucleotide sequence ID" value="NZ_SWMS01000034.1"/>
</dbReference>
<reference evidence="6 7" key="1">
    <citation type="journal article" date="2015" name="Antonie Van Leeuwenhoek">
        <title>Prauserella endophytica sp. nov., an endophytic actinobacterium isolated from Tamarix taklamakanensis.</title>
        <authorList>
            <person name="Liu J.M."/>
            <person name="Habden X."/>
            <person name="Guo L."/>
            <person name="Tuo L."/>
            <person name="Jiang Z.K."/>
            <person name="Liu S.W."/>
            <person name="Liu X.F."/>
            <person name="Chen L."/>
            <person name="Li R.F."/>
            <person name="Zhang Y.Q."/>
            <person name="Sun C.H."/>
        </authorList>
    </citation>
    <scope>NUCLEOTIDE SEQUENCE [LARGE SCALE GENOMIC DNA]</scope>
    <source>
        <strain evidence="6 7">CGMCC 4.7182</strain>
    </source>
</reference>
<proteinExistence type="inferred from homology"/>
<dbReference type="EMBL" id="SWMS01000034">
    <property type="protein sequence ID" value="TKG60788.1"/>
    <property type="molecule type" value="Genomic_DNA"/>
</dbReference>
<evidence type="ECO:0000256" key="1">
    <source>
        <dbReference type="ARBA" id="ARBA00006432"/>
    </source>
</evidence>
<gene>
    <name evidence="6" type="ORF">FCN18_34635</name>
</gene>
<keyword evidence="2" id="KW-0436">Ligase</keyword>
<dbReference type="SUPFAM" id="SSF56801">
    <property type="entry name" value="Acetyl-CoA synthetase-like"/>
    <property type="match status" value="1"/>
</dbReference>
<evidence type="ECO:0000259" key="5">
    <source>
        <dbReference type="Pfam" id="PF00501"/>
    </source>
</evidence>
<dbReference type="InterPro" id="IPR042099">
    <property type="entry name" value="ANL_N_sf"/>
</dbReference>
<sequence>MSTRPFGEECARSNWTNEFLDTWADCVGRPAMIWARRDGRHRLLTFGHFADRAKRFANLLASLEVAAGESVVVLLPFVPEWWEVAAGALRAGVPFAPVPHGAGAAGLTAHATAATAGILVVDEAHLEAALAVRRACPSVRHVLCVGGLPRAETVNYQAAMHLEDPEHEPVVPRDPVLLTGTAPVSAHGHAELLREWAEPGLGWLDRRPDDLHWNGIPRETVAGFVFGLVEPWSAGAAILVGENGVDQDRTLLDRFPVTTVSAPGPWYAELAGPEVRSLRHSALRRVLATGSQPDADVARVWYRETGLWIHPRPVHAEPPVGRTTFPEAY</sequence>
<dbReference type="Gene3D" id="3.40.50.12780">
    <property type="entry name" value="N-terminal domain of ligase-like"/>
    <property type="match status" value="1"/>
</dbReference>
<name>A0ABY2RU88_9PSEU</name>
<comment type="similarity">
    <text evidence="1">Belongs to the ATP-dependent AMP-binding enzyme family.</text>
</comment>
<protein>
    <recommendedName>
        <fullName evidence="5">AMP-dependent synthetase/ligase domain-containing protein</fullName>
    </recommendedName>
</protein>
<dbReference type="PANTHER" id="PTHR43605">
    <property type="entry name" value="ACYL-COENZYME A SYNTHETASE"/>
    <property type="match status" value="1"/>
</dbReference>
<keyword evidence="3" id="KW-0547">Nucleotide-binding</keyword>
<feature type="domain" description="AMP-dependent synthetase/ligase" evidence="5">
    <location>
        <begin position="27"/>
        <end position="306"/>
    </location>
</feature>
<keyword evidence="4" id="KW-0067">ATP-binding</keyword>
<evidence type="ECO:0000313" key="6">
    <source>
        <dbReference type="EMBL" id="TKG60788.1"/>
    </source>
</evidence>
<dbReference type="PANTHER" id="PTHR43605:SF10">
    <property type="entry name" value="ACYL-COA SYNTHETASE MEDIUM CHAIN FAMILY MEMBER 3"/>
    <property type="match status" value="1"/>
</dbReference>
<evidence type="ECO:0000256" key="4">
    <source>
        <dbReference type="ARBA" id="ARBA00022840"/>
    </source>
</evidence>
<comment type="caution">
    <text evidence="6">The sequence shown here is derived from an EMBL/GenBank/DDBJ whole genome shotgun (WGS) entry which is preliminary data.</text>
</comment>
<evidence type="ECO:0000313" key="7">
    <source>
        <dbReference type="Proteomes" id="UP000309992"/>
    </source>
</evidence>
<dbReference type="InterPro" id="IPR000873">
    <property type="entry name" value="AMP-dep_synth/lig_dom"/>
</dbReference>